<accession>A0A199W635</accession>
<dbReference type="AlphaFoldDB" id="A0A199W635"/>
<evidence type="ECO:0000313" key="2">
    <source>
        <dbReference type="EMBL" id="OAY84653.1"/>
    </source>
</evidence>
<protein>
    <submittedName>
        <fullName evidence="2">Uncharacterized protein</fullName>
    </submittedName>
</protein>
<evidence type="ECO:0000313" key="3">
    <source>
        <dbReference type="Proteomes" id="UP000092600"/>
    </source>
</evidence>
<reference evidence="2 3" key="1">
    <citation type="journal article" date="2016" name="DNA Res.">
        <title>The draft genome of MD-2 pineapple using hybrid error correction of long reads.</title>
        <authorList>
            <person name="Redwan R.M."/>
            <person name="Saidin A."/>
            <person name="Kumar S.V."/>
        </authorList>
    </citation>
    <scope>NUCLEOTIDE SEQUENCE [LARGE SCALE GENOMIC DNA]</scope>
    <source>
        <strain evidence="3">cv. MD2</strain>
        <tissue evidence="2">Leaf</tissue>
    </source>
</reference>
<dbReference type="STRING" id="4615.A0A199W635"/>
<evidence type="ECO:0000256" key="1">
    <source>
        <dbReference type="SAM" id="MobiDB-lite"/>
    </source>
</evidence>
<feature type="region of interest" description="Disordered" evidence="1">
    <location>
        <begin position="1"/>
        <end position="23"/>
    </location>
</feature>
<dbReference type="Proteomes" id="UP000092600">
    <property type="component" value="Unassembled WGS sequence"/>
</dbReference>
<proteinExistence type="predicted"/>
<gene>
    <name evidence="2" type="ORF">ACMD2_22014</name>
</gene>
<organism evidence="2 3">
    <name type="scientific">Ananas comosus</name>
    <name type="common">Pineapple</name>
    <name type="synonym">Ananas ananas</name>
    <dbReference type="NCBI Taxonomy" id="4615"/>
    <lineage>
        <taxon>Eukaryota</taxon>
        <taxon>Viridiplantae</taxon>
        <taxon>Streptophyta</taxon>
        <taxon>Embryophyta</taxon>
        <taxon>Tracheophyta</taxon>
        <taxon>Spermatophyta</taxon>
        <taxon>Magnoliopsida</taxon>
        <taxon>Liliopsida</taxon>
        <taxon>Poales</taxon>
        <taxon>Bromeliaceae</taxon>
        <taxon>Bromelioideae</taxon>
        <taxon>Ananas</taxon>
    </lineage>
</organism>
<name>A0A199W635_ANACO</name>
<dbReference type="EMBL" id="LSRQ01000190">
    <property type="protein sequence ID" value="OAY84653.1"/>
    <property type="molecule type" value="Genomic_DNA"/>
</dbReference>
<comment type="caution">
    <text evidence="2">The sequence shown here is derived from an EMBL/GenBank/DDBJ whole genome shotgun (WGS) entry which is preliminary data.</text>
</comment>
<sequence length="129" mass="14668">MDPDRSDALDLAAPDPWGEEEEEASGWAIVAAEDVEGAEAPKVVEWEDLQQELARLWSLVAALGKAKERKETLARRLESIIEVRRNHYTRLMAGRNEAKLEARKVAMQNMLMHVKKKRRMLRAEGETSS</sequence>